<dbReference type="GO" id="GO:1990195">
    <property type="term" value="C:macrolide transmembrane transporter complex"/>
    <property type="evidence" value="ECO:0007669"/>
    <property type="project" value="InterPro"/>
</dbReference>
<dbReference type="Gene3D" id="2.40.50.100">
    <property type="match status" value="1"/>
</dbReference>
<evidence type="ECO:0000256" key="3">
    <source>
        <dbReference type="ARBA" id="ARBA00023054"/>
    </source>
</evidence>
<keyword evidence="5" id="KW-0812">Transmembrane</keyword>
<dbReference type="eggNOG" id="COG0845">
    <property type="taxonomic scope" value="Bacteria"/>
</dbReference>
<dbReference type="Proteomes" id="UP000014400">
    <property type="component" value="Unassembled WGS sequence"/>
</dbReference>
<evidence type="ECO:0000256" key="4">
    <source>
        <dbReference type="SAM" id="Coils"/>
    </source>
</evidence>
<feature type="coiled-coil region" evidence="4">
    <location>
        <begin position="123"/>
        <end position="157"/>
    </location>
</feature>
<dbReference type="InterPro" id="IPR050465">
    <property type="entry name" value="UPF0194_transport"/>
</dbReference>
<feature type="domain" description="CusB-like beta-barrel" evidence="8">
    <location>
        <begin position="251"/>
        <end position="327"/>
    </location>
</feature>
<evidence type="ECO:0000256" key="5">
    <source>
        <dbReference type="SAM" id="Phobius"/>
    </source>
</evidence>
<evidence type="ECO:0000313" key="9">
    <source>
        <dbReference type="EMBL" id="EPD97699.1"/>
    </source>
</evidence>
<reference evidence="9 10" key="1">
    <citation type="submission" date="2013-04" db="EMBL/GenBank/DDBJ databases">
        <title>The Genome Sequence of Sutterella wadsworthensis HGA0223.</title>
        <authorList>
            <consortium name="The Broad Institute Genomics Platform"/>
            <person name="Earl A."/>
            <person name="Ward D."/>
            <person name="Feldgarden M."/>
            <person name="Gevers D."/>
            <person name="Schmidt T.M."/>
            <person name="Dover J."/>
            <person name="Dai D."/>
            <person name="Walker B."/>
            <person name="Young S."/>
            <person name="Zeng Q."/>
            <person name="Gargeya S."/>
            <person name="Fitzgerald M."/>
            <person name="Haas B."/>
            <person name="Abouelleil A."/>
            <person name="Allen A.W."/>
            <person name="Alvarado L."/>
            <person name="Arachchi H.M."/>
            <person name="Berlin A.M."/>
            <person name="Chapman S.B."/>
            <person name="Gainer-Dewar J."/>
            <person name="Goldberg J."/>
            <person name="Griggs A."/>
            <person name="Gujja S."/>
            <person name="Hansen M."/>
            <person name="Howarth C."/>
            <person name="Imamovic A."/>
            <person name="Ireland A."/>
            <person name="Larimer J."/>
            <person name="McCowan C."/>
            <person name="Murphy C."/>
            <person name="Pearson M."/>
            <person name="Poon T.W."/>
            <person name="Priest M."/>
            <person name="Roberts A."/>
            <person name="Saif S."/>
            <person name="Shea T."/>
            <person name="Sisk P."/>
            <person name="Sykes S."/>
            <person name="Wortman J."/>
            <person name="Nusbaum C."/>
            <person name="Birren B."/>
        </authorList>
    </citation>
    <scope>NUCLEOTIDE SEQUENCE [LARGE SCALE GENOMIC DNA]</scope>
    <source>
        <strain evidence="9 10">HGA0223</strain>
    </source>
</reference>
<comment type="subcellular location">
    <subcellularLocation>
        <location evidence="1">Cell envelope</location>
    </subcellularLocation>
</comment>
<keyword evidence="3 4" id="KW-0175">Coiled coil</keyword>
<accession>S3CAN3</accession>
<gene>
    <name evidence="9" type="ORF">HMPREF1476_02176</name>
</gene>
<dbReference type="InterPro" id="IPR006143">
    <property type="entry name" value="RND_pump_MFP"/>
</dbReference>
<dbReference type="NCBIfam" id="TIGR01730">
    <property type="entry name" value="RND_mfp"/>
    <property type="match status" value="1"/>
</dbReference>
<protein>
    <submittedName>
        <fullName evidence="9">Efflux transporter, RND family, MFP subunit</fullName>
    </submittedName>
</protein>
<keyword evidence="5" id="KW-0472">Membrane</keyword>
<dbReference type="SUPFAM" id="SSF111369">
    <property type="entry name" value="HlyD-like secretion proteins"/>
    <property type="match status" value="1"/>
</dbReference>
<sequence>MTDAKKNENSKAAVAELLGERKRPWYVRAVPAAVVLALAAGGGWYWWLGQQQGPKANYVTQTAKTGNLDVTVSADGTLNPIRTVTLGSELSGIVRKVNVDVNDEIKTDQVLIELDTRNLDSKVASARASLASAEAKLAESKATLKEAQVKDKRLKELNKLSGGKMPSRTDLDAQEAAVATAKAAVEVAKATIADAQAALETAETDRSKANIKSPIDGVVLARSVEPGYAVAASLQAVELLSLATDLRELELKVNVDEADIGSIQSGQKAYFTVSAYPDKRFPATLTKVAYGATTTENVVTYTTYLNVDNADLLLRPGMTASATVTTAERRNVLLVPNSALRFTPRTSAVQDFSGSAATMFMPRGPHNGSSKRVKEDISASQSVRERTVYILRNGDAVPVSIKTGLTDGTRTEVISGDLKDGDQVVVDQQRAKS</sequence>
<organism evidence="9 10">
    <name type="scientific">Sutterella wadsworthensis HGA0223</name>
    <dbReference type="NCBI Taxonomy" id="1203554"/>
    <lineage>
        <taxon>Bacteria</taxon>
        <taxon>Pseudomonadati</taxon>
        <taxon>Pseudomonadota</taxon>
        <taxon>Betaproteobacteria</taxon>
        <taxon>Burkholderiales</taxon>
        <taxon>Sutterellaceae</taxon>
        <taxon>Sutterella</taxon>
    </lineage>
</organism>
<dbReference type="PANTHER" id="PTHR32347:SF14">
    <property type="entry name" value="EFFLUX SYSTEM COMPONENT YKNX-RELATED"/>
    <property type="match status" value="1"/>
</dbReference>
<evidence type="ECO:0000259" key="6">
    <source>
        <dbReference type="Pfam" id="PF25876"/>
    </source>
</evidence>
<evidence type="ECO:0000259" key="8">
    <source>
        <dbReference type="Pfam" id="PF25954"/>
    </source>
</evidence>
<dbReference type="Gene3D" id="2.40.30.170">
    <property type="match status" value="1"/>
</dbReference>
<name>S3CAN3_9BURK</name>
<dbReference type="GO" id="GO:0019898">
    <property type="term" value="C:extrinsic component of membrane"/>
    <property type="evidence" value="ECO:0007669"/>
    <property type="project" value="InterPro"/>
</dbReference>
<dbReference type="GO" id="GO:0030313">
    <property type="term" value="C:cell envelope"/>
    <property type="evidence" value="ECO:0007669"/>
    <property type="project" value="UniProtKB-SubCell"/>
</dbReference>
<feature type="domain" description="Multidrug resistance protein MdtA-like alpha-helical hairpin" evidence="6">
    <location>
        <begin position="130"/>
        <end position="200"/>
    </location>
</feature>
<feature type="coiled-coil region" evidence="4">
    <location>
        <begin position="185"/>
        <end position="212"/>
    </location>
</feature>
<dbReference type="Pfam" id="PF25954">
    <property type="entry name" value="Beta-barrel_RND_2"/>
    <property type="match status" value="1"/>
</dbReference>
<evidence type="ECO:0000313" key="10">
    <source>
        <dbReference type="Proteomes" id="UP000014400"/>
    </source>
</evidence>
<dbReference type="AlphaFoldDB" id="S3CAN3"/>
<feature type="transmembrane region" description="Helical" evidence="5">
    <location>
        <begin position="25"/>
        <end position="47"/>
    </location>
</feature>
<dbReference type="GO" id="GO:0022857">
    <property type="term" value="F:transmembrane transporter activity"/>
    <property type="evidence" value="ECO:0007669"/>
    <property type="project" value="InterPro"/>
</dbReference>
<feature type="domain" description="Multidrug resistance protein MdtA-like barrel-sandwich hybrid" evidence="7">
    <location>
        <begin position="82"/>
        <end position="235"/>
    </location>
</feature>
<evidence type="ECO:0000256" key="1">
    <source>
        <dbReference type="ARBA" id="ARBA00004196"/>
    </source>
</evidence>
<evidence type="ECO:0000256" key="2">
    <source>
        <dbReference type="ARBA" id="ARBA00009477"/>
    </source>
</evidence>
<dbReference type="InterPro" id="IPR058624">
    <property type="entry name" value="MdtA-like_HH"/>
</dbReference>
<dbReference type="EMBL" id="ATCF01000034">
    <property type="protein sequence ID" value="EPD97699.1"/>
    <property type="molecule type" value="Genomic_DNA"/>
</dbReference>
<proteinExistence type="inferred from homology"/>
<dbReference type="GO" id="GO:1990961">
    <property type="term" value="P:xenobiotic detoxification by transmembrane export across the plasma membrane"/>
    <property type="evidence" value="ECO:0007669"/>
    <property type="project" value="InterPro"/>
</dbReference>
<keyword evidence="10" id="KW-1185">Reference proteome</keyword>
<dbReference type="InterPro" id="IPR058792">
    <property type="entry name" value="Beta-barrel_RND_2"/>
</dbReference>
<dbReference type="Pfam" id="PF25917">
    <property type="entry name" value="BSH_RND"/>
    <property type="match status" value="1"/>
</dbReference>
<dbReference type="Gene3D" id="6.10.140.1990">
    <property type="match status" value="1"/>
</dbReference>
<comment type="caution">
    <text evidence="9">The sequence shown here is derived from an EMBL/GenBank/DDBJ whole genome shotgun (WGS) entry which is preliminary data.</text>
</comment>
<dbReference type="RefSeq" id="WP_005429447.1">
    <property type="nucleotide sequence ID" value="NZ_KE150481.1"/>
</dbReference>
<dbReference type="HOGENOM" id="CLU_018816_14_1_4"/>
<dbReference type="STRING" id="1203554.HMPREF1476_02176"/>
<dbReference type="InterPro" id="IPR058625">
    <property type="entry name" value="MdtA-like_BSH"/>
</dbReference>
<evidence type="ECO:0000259" key="7">
    <source>
        <dbReference type="Pfam" id="PF25917"/>
    </source>
</evidence>
<dbReference type="PANTHER" id="PTHR32347">
    <property type="entry name" value="EFFLUX SYSTEM COMPONENT YKNX-RELATED"/>
    <property type="match status" value="1"/>
</dbReference>
<dbReference type="PATRIC" id="fig|1203554.3.peg.2258"/>
<comment type="similarity">
    <text evidence="2">Belongs to the membrane fusion protein (MFP) (TC 8.A.1) family.</text>
</comment>
<dbReference type="Pfam" id="PF25876">
    <property type="entry name" value="HH_MFP_RND"/>
    <property type="match status" value="1"/>
</dbReference>
<dbReference type="InterPro" id="IPR030190">
    <property type="entry name" value="MacA_alpha-hairpin_sf"/>
</dbReference>
<keyword evidence="5" id="KW-1133">Transmembrane helix</keyword>
<dbReference type="Gene3D" id="6.20.50.140">
    <property type="match status" value="1"/>
</dbReference>